<gene>
    <name evidence="2" type="ORF">OSIN01602_LOCUS19003</name>
</gene>
<sequence>MLMPPDAAGRARVRLLCDRIDSELCPAQFTYLMNKDGEKDKEMREDLERALGVLEEALTSSGGPYLAGEDFTLADIHVLPFYLRLTVTLRHYKGYEVPRDKFPKLAQWFEVCSEKASVKVAALSEERIVEVYDRFMDVDYSFGGLNKNK</sequence>
<dbReference type="SUPFAM" id="SSF47616">
    <property type="entry name" value="GST C-terminal domain-like"/>
    <property type="match status" value="1"/>
</dbReference>
<dbReference type="PROSITE" id="PS50405">
    <property type="entry name" value="GST_CTER"/>
    <property type="match status" value="1"/>
</dbReference>
<dbReference type="Pfam" id="PF00043">
    <property type="entry name" value="GST_C"/>
    <property type="match status" value="1"/>
</dbReference>
<dbReference type="InterPro" id="IPR004046">
    <property type="entry name" value="GST_C"/>
</dbReference>
<organism evidence="2">
    <name type="scientific">Trieres chinensis</name>
    <name type="common">Marine centric diatom</name>
    <name type="synonym">Odontella sinensis</name>
    <dbReference type="NCBI Taxonomy" id="1514140"/>
    <lineage>
        <taxon>Eukaryota</taxon>
        <taxon>Sar</taxon>
        <taxon>Stramenopiles</taxon>
        <taxon>Ochrophyta</taxon>
        <taxon>Bacillariophyta</taxon>
        <taxon>Mediophyceae</taxon>
        <taxon>Biddulphiophycidae</taxon>
        <taxon>Eupodiscales</taxon>
        <taxon>Parodontellaceae</taxon>
        <taxon>Trieres</taxon>
    </lineage>
</organism>
<dbReference type="PANTHER" id="PTHR43968:SF6">
    <property type="entry name" value="GLUTATHIONE S-TRANSFERASE OMEGA"/>
    <property type="match status" value="1"/>
</dbReference>
<accession>A0A7S2A4Q6</accession>
<dbReference type="CDD" id="cd00299">
    <property type="entry name" value="GST_C_family"/>
    <property type="match status" value="1"/>
</dbReference>
<dbReference type="GO" id="GO:0005737">
    <property type="term" value="C:cytoplasm"/>
    <property type="evidence" value="ECO:0007669"/>
    <property type="project" value="TreeGrafter"/>
</dbReference>
<dbReference type="InterPro" id="IPR036282">
    <property type="entry name" value="Glutathione-S-Trfase_C_sf"/>
</dbReference>
<reference evidence="2" key="1">
    <citation type="submission" date="2021-01" db="EMBL/GenBank/DDBJ databases">
        <authorList>
            <person name="Corre E."/>
            <person name="Pelletier E."/>
            <person name="Niang G."/>
            <person name="Scheremetjew M."/>
            <person name="Finn R."/>
            <person name="Kale V."/>
            <person name="Holt S."/>
            <person name="Cochrane G."/>
            <person name="Meng A."/>
            <person name="Brown T."/>
            <person name="Cohen L."/>
        </authorList>
    </citation>
    <scope>NUCLEOTIDE SEQUENCE</scope>
    <source>
        <strain evidence="2">Grunow 1884</strain>
    </source>
</reference>
<dbReference type="PANTHER" id="PTHR43968">
    <property type="match status" value="1"/>
</dbReference>
<protein>
    <recommendedName>
        <fullName evidence="1">GST C-terminal domain-containing protein</fullName>
    </recommendedName>
</protein>
<feature type="domain" description="GST C-terminal" evidence="1">
    <location>
        <begin position="6"/>
        <end position="131"/>
    </location>
</feature>
<proteinExistence type="predicted"/>
<dbReference type="AlphaFoldDB" id="A0A7S2A4Q6"/>
<dbReference type="InterPro" id="IPR010987">
    <property type="entry name" value="Glutathione-S-Trfase_C-like"/>
</dbReference>
<evidence type="ECO:0000313" key="2">
    <source>
        <dbReference type="EMBL" id="CAD9357562.1"/>
    </source>
</evidence>
<name>A0A7S2A4Q6_TRICV</name>
<dbReference type="Gene3D" id="1.20.1050.10">
    <property type="match status" value="1"/>
</dbReference>
<dbReference type="InterPro" id="IPR050983">
    <property type="entry name" value="GST_Omega/HSP26"/>
</dbReference>
<evidence type="ECO:0000259" key="1">
    <source>
        <dbReference type="PROSITE" id="PS50405"/>
    </source>
</evidence>
<dbReference type="EMBL" id="HBGO01032955">
    <property type="protein sequence ID" value="CAD9357562.1"/>
    <property type="molecule type" value="Transcribed_RNA"/>
</dbReference>